<accession>X1TMP5</accession>
<dbReference type="InterPro" id="IPR029016">
    <property type="entry name" value="GAF-like_dom_sf"/>
</dbReference>
<evidence type="ECO:0000313" key="2">
    <source>
        <dbReference type="EMBL" id="GAI81319.1"/>
    </source>
</evidence>
<dbReference type="Gene3D" id="3.30.450.40">
    <property type="match status" value="1"/>
</dbReference>
<dbReference type="NCBIfam" id="TIGR00254">
    <property type="entry name" value="GGDEF"/>
    <property type="match status" value="1"/>
</dbReference>
<dbReference type="GO" id="GO:0043709">
    <property type="term" value="P:cell adhesion involved in single-species biofilm formation"/>
    <property type="evidence" value="ECO:0007669"/>
    <property type="project" value="TreeGrafter"/>
</dbReference>
<feature type="non-terminal residue" evidence="2">
    <location>
        <position position="1"/>
    </location>
</feature>
<feature type="non-terminal residue" evidence="2">
    <location>
        <position position="210"/>
    </location>
</feature>
<dbReference type="InterPro" id="IPR029787">
    <property type="entry name" value="Nucleotide_cyclase"/>
</dbReference>
<dbReference type="GO" id="GO:0052621">
    <property type="term" value="F:diguanylate cyclase activity"/>
    <property type="evidence" value="ECO:0007669"/>
    <property type="project" value="TreeGrafter"/>
</dbReference>
<dbReference type="AlphaFoldDB" id="X1TMP5"/>
<protein>
    <recommendedName>
        <fullName evidence="1">GGDEF domain-containing protein</fullName>
    </recommendedName>
</protein>
<dbReference type="SUPFAM" id="SSF55781">
    <property type="entry name" value="GAF domain-like"/>
    <property type="match status" value="1"/>
</dbReference>
<dbReference type="InterPro" id="IPR050469">
    <property type="entry name" value="Diguanylate_Cyclase"/>
</dbReference>
<dbReference type="EMBL" id="BARW01005612">
    <property type="protein sequence ID" value="GAI81319.1"/>
    <property type="molecule type" value="Genomic_DNA"/>
</dbReference>
<dbReference type="InterPro" id="IPR043128">
    <property type="entry name" value="Rev_trsase/Diguanyl_cyclase"/>
</dbReference>
<reference evidence="2" key="1">
    <citation type="journal article" date="2014" name="Front. Microbiol.">
        <title>High frequency of phylogenetically diverse reductive dehalogenase-homologous genes in deep subseafloor sedimentary metagenomes.</title>
        <authorList>
            <person name="Kawai M."/>
            <person name="Futagami T."/>
            <person name="Toyoda A."/>
            <person name="Takaki Y."/>
            <person name="Nishi S."/>
            <person name="Hori S."/>
            <person name="Arai W."/>
            <person name="Tsubouchi T."/>
            <person name="Morono Y."/>
            <person name="Uchiyama I."/>
            <person name="Ito T."/>
            <person name="Fujiyama A."/>
            <person name="Inagaki F."/>
            <person name="Takami H."/>
        </authorList>
    </citation>
    <scope>NUCLEOTIDE SEQUENCE</scope>
    <source>
        <strain evidence="2">Expedition CK06-06</strain>
    </source>
</reference>
<gene>
    <name evidence="2" type="ORF">S12H4_12082</name>
</gene>
<dbReference type="Gene3D" id="3.30.70.270">
    <property type="match status" value="1"/>
</dbReference>
<evidence type="ECO:0000259" key="1">
    <source>
        <dbReference type="PROSITE" id="PS50887"/>
    </source>
</evidence>
<dbReference type="GO" id="GO:1902201">
    <property type="term" value="P:negative regulation of bacterial-type flagellum-dependent cell motility"/>
    <property type="evidence" value="ECO:0007669"/>
    <property type="project" value="TreeGrafter"/>
</dbReference>
<dbReference type="Pfam" id="PF00990">
    <property type="entry name" value="GGDEF"/>
    <property type="match status" value="1"/>
</dbReference>
<dbReference type="SMART" id="SM00267">
    <property type="entry name" value="GGDEF"/>
    <property type="match status" value="1"/>
</dbReference>
<name>X1TMP5_9ZZZZ</name>
<dbReference type="GO" id="GO:0005886">
    <property type="term" value="C:plasma membrane"/>
    <property type="evidence" value="ECO:0007669"/>
    <property type="project" value="TreeGrafter"/>
</dbReference>
<dbReference type="InterPro" id="IPR000160">
    <property type="entry name" value="GGDEF_dom"/>
</dbReference>
<dbReference type="PANTHER" id="PTHR45138:SF23">
    <property type="entry name" value="SIGNALING PROTEIN"/>
    <property type="match status" value="1"/>
</dbReference>
<dbReference type="CDD" id="cd01949">
    <property type="entry name" value="GGDEF"/>
    <property type="match status" value="1"/>
</dbReference>
<dbReference type="SUPFAM" id="SSF55073">
    <property type="entry name" value="Nucleotide cyclase"/>
    <property type="match status" value="1"/>
</dbReference>
<feature type="domain" description="GGDEF" evidence="1">
    <location>
        <begin position="81"/>
        <end position="210"/>
    </location>
</feature>
<comment type="caution">
    <text evidence="2">The sequence shown here is derived from an EMBL/GenBank/DDBJ whole genome shotgun (WGS) entry which is preliminary data.</text>
</comment>
<organism evidence="2">
    <name type="scientific">marine sediment metagenome</name>
    <dbReference type="NCBI Taxonomy" id="412755"/>
    <lineage>
        <taxon>unclassified sequences</taxon>
        <taxon>metagenomes</taxon>
        <taxon>ecological metagenomes</taxon>
    </lineage>
</organism>
<dbReference type="PANTHER" id="PTHR45138">
    <property type="entry name" value="REGULATORY COMPONENTS OF SENSORY TRANSDUCTION SYSTEM"/>
    <property type="match status" value="1"/>
</dbReference>
<sequence>EDKIIGTMAVLSYTNSELYSEKDIKIIEFVSGQVASAIDRVQKEEELKRLAHYDTFIGVYNRGYGLELFQRQLKLSKRNKSSLLLAYSDLDNLKDINDEFGHKEGDKVVVKVAKLFKSILREVDIIIRMGGDEFLVIFLDSSLNEIPIIRKRLSKELIRLNQISKKPYKIEFSTGFSNYDPANPQSMDELIRIADEDMYKEKKSKNKGRL</sequence>
<dbReference type="PROSITE" id="PS50887">
    <property type="entry name" value="GGDEF"/>
    <property type="match status" value="1"/>
</dbReference>
<proteinExistence type="predicted"/>